<accession>A0A6A6QL11</accession>
<feature type="transmembrane region" description="Helical" evidence="1">
    <location>
        <begin position="275"/>
        <end position="296"/>
    </location>
</feature>
<evidence type="ECO:0000313" key="3">
    <source>
        <dbReference type="Proteomes" id="UP000799750"/>
    </source>
</evidence>
<organism evidence="2 3">
    <name type="scientific">Lophium mytilinum</name>
    <dbReference type="NCBI Taxonomy" id="390894"/>
    <lineage>
        <taxon>Eukaryota</taxon>
        <taxon>Fungi</taxon>
        <taxon>Dikarya</taxon>
        <taxon>Ascomycota</taxon>
        <taxon>Pezizomycotina</taxon>
        <taxon>Dothideomycetes</taxon>
        <taxon>Pleosporomycetidae</taxon>
        <taxon>Mytilinidiales</taxon>
        <taxon>Mytilinidiaceae</taxon>
        <taxon>Lophium</taxon>
    </lineage>
</organism>
<keyword evidence="3" id="KW-1185">Reference proteome</keyword>
<evidence type="ECO:0000256" key="1">
    <source>
        <dbReference type="SAM" id="Phobius"/>
    </source>
</evidence>
<dbReference type="AlphaFoldDB" id="A0A6A6QL11"/>
<dbReference type="Gene3D" id="1.20.58.340">
    <property type="entry name" value="Magnesium transport protein CorA, transmembrane region"/>
    <property type="match status" value="1"/>
</dbReference>
<dbReference type="Proteomes" id="UP000799750">
    <property type="component" value="Unassembled WGS sequence"/>
</dbReference>
<reference evidence="2" key="1">
    <citation type="journal article" date="2020" name="Stud. Mycol.">
        <title>101 Dothideomycetes genomes: a test case for predicting lifestyles and emergence of pathogens.</title>
        <authorList>
            <person name="Haridas S."/>
            <person name="Albert R."/>
            <person name="Binder M."/>
            <person name="Bloem J."/>
            <person name="Labutti K."/>
            <person name="Salamov A."/>
            <person name="Andreopoulos B."/>
            <person name="Baker S."/>
            <person name="Barry K."/>
            <person name="Bills G."/>
            <person name="Bluhm B."/>
            <person name="Cannon C."/>
            <person name="Castanera R."/>
            <person name="Culley D."/>
            <person name="Daum C."/>
            <person name="Ezra D."/>
            <person name="Gonzalez J."/>
            <person name="Henrissat B."/>
            <person name="Kuo A."/>
            <person name="Liang C."/>
            <person name="Lipzen A."/>
            <person name="Lutzoni F."/>
            <person name="Magnuson J."/>
            <person name="Mondo S."/>
            <person name="Nolan M."/>
            <person name="Ohm R."/>
            <person name="Pangilinan J."/>
            <person name="Park H.-J."/>
            <person name="Ramirez L."/>
            <person name="Alfaro M."/>
            <person name="Sun H."/>
            <person name="Tritt A."/>
            <person name="Yoshinaga Y."/>
            <person name="Zwiers L.-H."/>
            <person name="Turgeon B."/>
            <person name="Goodwin S."/>
            <person name="Spatafora J."/>
            <person name="Crous P."/>
            <person name="Grigoriev I."/>
        </authorList>
    </citation>
    <scope>NUCLEOTIDE SEQUENCE</scope>
    <source>
        <strain evidence="2">CBS 269.34</strain>
    </source>
</reference>
<dbReference type="EMBL" id="MU004193">
    <property type="protein sequence ID" value="KAF2492991.1"/>
    <property type="molecule type" value="Genomic_DNA"/>
</dbReference>
<sequence>MDFLLTCVYLQEASYFEDFLLLDQEKFEDDPLFHMIFSLPHRFNQVPSGSDSDIIGQLQECEQILQTVQDVTGAILFLLKVMDLQPPSTSPTGGELSFECQHRAKYLRLRETCSQRVLNCERRIERINRTIETQNKLLNIRESTSVKRLTILAALFLPASLASSFLSMSTRFKNLGPLLYDWLGVLVIISSATIVLNFGVRAILYAKAKISRAIWSPWAGWTVGRKFERPVSKLASRIFVVMQLLVYLAVWGIILACFALGMFRDFKLGGRVLGYGIAGIAAFILFFPLIVVCLVLTTPRPERSSRTTLTRSSDRP</sequence>
<keyword evidence="1" id="KW-1133">Transmembrane helix</keyword>
<proteinExistence type="predicted"/>
<evidence type="ECO:0000313" key="2">
    <source>
        <dbReference type="EMBL" id="KAF2492991.1"/>
    </source>
</evidence>
<dbReference type="OrthoDB" id="3231000at2759"/>
<protein>
    <submittedName>
        <fullName evidence="2">Uncharacterized protein</fullName>
    </submittedName>
</protein>
<feature type="transmembrane region" description="Helical" evidence="1">
    <location>
        <begin position="149"/>
        <end position="170"/>
    </location>
</feature>
<keyword evidence="1" id="KW-0472">Membrane</keyword>
<keyword evidence="1" id="KW-0812">Transmembrane</keyword>
<name>A0A6A6QL11_9PEZI</name>
<gene>
    <name evidence="2" type="ORF">BU16DRAFT_95659</name>
</gene>
<feature type="transmembrane region" description="Helical" evidence="1">
    <location>
        <begin position="182"/>
        <end position="204"/>
    </location>
</feature>
<feature type="transmembrane region" description="Helical" evidence="1">
    <location>
        <begin position="238"/>
        <end position="263"/>
    </location>
</feature>